<organism evidence="3 4">
    <name type="scientific">Sphingobacterium tabacisoli</name>
    <dbReference type="NCBI Taxonomy" id="2044855"/>
    <lineage>
        <taxon>Bacteria</taxon>
        <taxon>Pseudomonadati</taxon>
        <taxon>Bacteroidota</taxon>
        <taxon>Sphingobacteriia</taxon>
        <taxon>Sphingobacteriales</taxon>
        <taxon>Sphingobacteriaceae</taxon>
        <taxon>Sphingobacterium</taxon>
    </lineage>
</organism>
<dbReference type="Proteomes" id="UP001597440">
    <property type="component" value="Unassembled WGS sequence"/>
</dbReference>
<evidence type="ECO:0000259" key="2">
    <source>
        <dbReference type="Pfam" id="PF13472"/>
    </source>
</evidence>
<accession>A0ABW5KVM4</accession>
<comment type="caution">
    <text evidence="3">The sequence shown here is derived from an EMBL/GenBank/DDBJ whole genome shotgun (WGS) entry which is preliminary data.</text>
</comment>
<evidence type="ECO:0000256" key="1">
    <source>
        <dbReference type="SAM" id="SignalP"/>
    </source>
</evidence>
<dbReference type="InterPro" id="IPR051532">
    <property type="entry name" value="Ester_Hydrolysis_Enzymes"/>
</dbReference>
<gene>
    <name evidence="3" type="ORF">ACFSQW_00515</name>
</gene>
<feature type="chain" id="PRO_5045222482" evidence="1">
    <location>
        <begin position="20"/>
        <end position="224"/>
    </location>
</feature>
<evidence type="ECO:0000313" key="3">
    <source>
        <dbReference type="EMBL" id="MFD2552851.1"/>
    </source>
</evidence>
<evidence type="ECO:0000313" key="4">
    <source>
        <dbReference type="Proteomes" id="UP001597440"/>
    </source>
</evidence>
<feature type="signal peptide" evidence="1">
    <location>
        <begin position="1"/>
        <end position="19"/>
    </location>
</feature>
<dbReference type="EMBL" id="JBHULD010000001">
    <property type="protein sequence ID" value="MFD2552851.1"/>
    <property type="molecule type" value="Genomic_DNA"/>
</dbReference>
<reference evidence="4" key="1">
    <citation type="journal article" date="2019" name="Int. J. Syst. Evol. Microbiol.">
        <title>The Global Catalogue of Microorganisms (GCM) 10K type strain sequencing project: providing services to taxonomists for standard genome sequencing and annotation.</title>
        <authorList>
            <consortium name="The Broad Institute Genomics Platform"/>
            <consortium name="The Broad Institute Genome Sequencing Center for Infectious Disease"/>
            <person name="Wu L."/>
            <person name="Ma J."/>
        </authorList>
    </citation>
    <scope>NUCLEOTIDE SEQUENCE [LARGE SCALE GENOMIC DNA]</scope>
    <source>
        <strain evidence="4">KCTC 52298</strain>
    </source>
</reference>
<dbReference type="Pfam" id="PF13472">
    <property type="entry name" value="Lipase_GDSL_2"/>
    <property type="match status" value="1"/>
</dbReference>
<dbReference type="SUPFAM" id="SSF52266">
    <property type="entry name" value="SGNH hydrolase"/>
    <property type="match status" value="1"/>
</dbReference>
<keyword evidence="4" id="KW-1185">Reference proteome</keyword>
<dbReference type="InterPro" id="IPR013830">
    <property type="entry name" value="SGNH_hydro"/>
</dbReference>
<dbReference type="Gene3D" id="3.40.50.1110">
    <property type="entry name" value="SGNH hydrolase"/>
    <property type="match status" value="1"/>
</dbReference>
<feature type="domain" description="SGNH hydrolase-type esterase" evidence="2">
    <location>
        <begin position="52"/>
        <end position="211"/>
    </location>
</feature>
<dbReference type="InterPro" id="IPR036514">
    <property type="entry name" value="SGNH_hydro_sf"/>
</dbReference>
<name>A0ABW5KVM4_9SPHI</name>
<dbReference type="PANTHER" id="PTHR30383">
    <property type="entry name" value="THIOESTERASE 1/PROTEASE 1/LYSOPHOSPHOLIPASE L1"/>
    <property type="match status" value="1"/>
</dbReference>
<protein>
    <submittedName>
        <fullName evidence="3">GDSL-type esterase/lipase family protein</fullName>
    </submittedName>
</protein>
<keyword evidence="1" id="KW-0732">Signal</keyword>
<sequence>MKKMVMGLLGFFGLFSAFAQDKSQDSTYNNWYYESREKLYNELNAVKYDVVFFGNSITERGPWQELVGRKYKIGNRGIGGDNTFGMKARIKGAISSKPKKIFLMMGINDVGRGLSTAWSLKNYEKIIQTIQRESPATKIFVQSTLPLNEAVLKYDYLFGKEQKIKDLNSGIMELARRYGVIYIDVKSVLADDYVLKKEFTMDGIHVNTEAYIKWVNYLKANKYL</sequence>
<dbReference type="RefSeq" id="WP_246512741.1">
    <property type="nucleotide sequence ID" value="NZ_JAEQMU010000007.1"/>
</dbReference>
<proteinExistence type="predicted"/>